<dbReference type="GO" id="GO:0009626">
    <property type="term" value="P:plant-type hypersensitive response"/>
    <property type="evidence" value="ECO:0007669"/>
    <property type="project" value="UniProtKB-ARBA"/>
</dbReference>
<dbReference type="Pfam" id="PF18052">
    <property type="entry name" value="Rx_N"/>
    <property type="match status" value="1"/>
</dbReference>
<dbReference type="FunFam" id="1.10.10.10:FF:000322">
    <property type="entry name" value="Probable disease resistance protein At1g63360"/>
    <property type="match status" value="1"/>
</dbReference>
<dbReference type="InterPro" id="IPR042197">
    <property type="entry name" value="Apaf_helical"/>
</dbReference>
<organism evidence="11 12">
    <name type="scientific">Lolium multiflorum</name>
    <name type="common">Italian ryegrass</name>
    <name type="synonym">Lolium perenne subsp. multiflorum</name>
    <dbReference type="NCBI Taxonomy" id="4521"/>
    <lineage>
        <taxon>Eukaryota</taxon>
        <taxon>Viridiplantae</taxon>
        <taxon>Streptophyta</taxon>
        <taxon>Embryophyta</taxon>
        <taxon>Tracheophyta</taxon>
        <taxon>Spermatophyta</taxon>
        <taxon>Magnoliopsida</taxon>
        <taxon>Liliopsida</taxon>
        <taxon>Poales</taxon>
        <taxon>Poaceae</taxon>
        <taxon>BOP clade</taxon>
        <taxon>Pooideae</taxon>
        <taxon>Poodae</taxon>
        <taxon>Poeae</taxon>
        <taxon>Poeae Chloroplast Group 2 (Poeae type)</taxon>
        <taxon>Loliodinae</taxon>
        <taxon>Loliinae</taxon>
        <taxon>Lolium</taxon>
    </lineage>
</organism>
<dbReference type="PANTHER" id="PTHR23155">
    <property type="entry name" value="DISEASE RESISTANCE PROTEIN RP"/>
    <property type="match status" value="1"/>
</dbReference>
<dbReference type="InterPro" id="IPR058922">
    <property type="entry name" value="WHD_DRP"/>
</dbReference>
<feature type="domain" description="Disease resistance protein winged helix" evidence="9">
    <location>
        <begin position="429"/>
        <end position="498"/>
    </location>
</feature>
<dbReference type="Gene3D" id="1.20.5.4130">
    <property type="match status" value="1"/>
</dbReference>
<evidence type="ECO:0000256" key="6">
    <source>
        <dbReference type="ARBA" id="ARBA00023054"/>
    </source>
</evidence>
<dbReference type="Gene3D" id="3.80.10.10">
    <property type="entry name" value="Ribonuclease Inhibitor"/>
    <property type="match status" value="2"/>
</dbReference>
<dbReference type="SUPFAM" id="SSF52540">
    <property type="entry name" value="P-loop containing nucleoside triphosphate hydrolases"/>
    <property type="match status" value="1"/>
</dbReference>
<dbReference type="InterPro" id="IPR036388">
    <property type="entry name" value="WH-like_DNA-bd_sf"/>
</dbReference>
<dbReference type="Pfam" id="PF00931">
    <property type="entry name" value="NB-ARC"/>
    <property type="match status" value="1"/>
</dbReference>
<keyword evidence="3" id="KW-0677">Repeat</keyword>
<evidence type="ECO:0000259" key="7">
    <source>
        <dbReference type="Pfam" id="PF00931"/>
    </source>
</evidence>
<dbReference type="Gene3D" id="3.40.50.300">
    <property type="entry name" value="P-loop containing nucleotide triphosphate hydrolases"/>
    <property type="match status" value="1"/>
</dbReference>
<evidence type="ECO:0000256" key="2">
    <source>
        <dbReference type="ARBA" id="ARBA00022614"/>
    </source>
</evidence>
<keyword evidence="6" id="KW-0175">Coiled coil</keyword>
<feature type="domain" description="Disease resistance N-terminal" evidence="8">
    <location>
        <begin position="9"/>
        <end position="90"/>
    </location>
</feature>
<dbReference type="Pfam" id="PF23598">
    <property type="entry name" value="LRR_14"/>
    <property type="match status" value="1"/>
</dbReference>
<evidence type="ECO:0000259" key="10">
    <source>
        <dbReference type="Pfam" id="PF23598"/>
    </source>
</evidence>
<keyword evidence="2" id="KW-0433">Leucine-rich repeat</keyword>
<comment type="caution">
    <text evidence="11">The sequence shown here is derived from an EMBL/GenBank/DDBJ whole genome shotgun (WGS) entry which is preliminary data.</text>
</comment>
<evidence type="ECO:0000313" key="12">
    <source>
        <dbReference type="Proteomes" id="UP001231189"/>
    </source>
</evidence>
<dbReference type="InterPro" id="IPR027417">
    <property type="entry name" value="P-loop_NTPase"/>
</dbReference>
<dbReference type="FunFam" id="3.40.50.300:FF:001091">
    <property type="entry name" value="Probable disease resistance protein At1g61300"/>
    <property type="match status" value="1"/>
</dbReference>
<dbReference type="InterPro" id="IPR002182">
    <property type="entry name" value="NB-ARC"/>
</dbReference>
<reference evidence="11" key="1">
    <citation type="submission" date="2023-07" db="EMBL/GenBank/DDBJ databases">
        <title>A chromosome-level genome assembly of Lolium multiflorum.</title>
        <authorList>
            <person name="Chen Y."/>
            <person name="Copetti D."/>
            <person name="Kolliker R."/>
            <person name="Studer B."/>
        </authorList>
    </citation>
    <scope>NUCLEOTIDE SEQUENCE</scope>
    <source>
        <strain evidence="11">02402/16</strain>
        <tissue evidence="11">Leaf</tissue>
    </source>
</reference>
<dbReference type="Gene3D" id="1.10.10.10">
    <property type="entry name" value="Winged helix-like DNA-binding domain superfamily/Winged helix DNA-binding domain"/>
    <property type="match status" value="1"/>
</dbReference>
<evidence type="ECO:0000313" key="11">
    <source>
        <dbReference type="EMBL" id="KAK1651636.1"/>
    </source>
</evidence>
<keyword evidence="4" id="KW-0547">Nucleotide-binding</keyword>
<sequence length="1017" mass="115589">MAAVLDPLVGSCITKLQEIIVENAVLILGVKEELEELQGTIKQIQCFLYDAEQRMIQESAVQNWISELRDAMYDADDIVDSARFEGSKLLRDHTSSSRKSTPCWDISFLSCFPGIQRRHEIAVKIRDLNKRIEKLSKHGNSFLHPGVAPSGQGSISKQKLNSKLAQHNLVGKEIIHSSRKLVELVLAHKEHKAYKLAVVGTGGVGKTTLGQKIYNDQKIKGNFNKHAWVCVSQECNEVNLLKEILRNIGVHQEQGESIAELQNKIAETIEGKSFFIVLDDVWKSNVWTDLLKTPLCSANTAVILVTTRDVRIAMNIHAEHTHKVDLMSEEVGWELLWKSMDIVAEKEVHNLRSTGIEIVRKCGYLPLAIKVIASVLASKDQTENEWQKILRLIGAWSESKLPDDIEGALYLSYNELPHHLRQCFLYCALYPEDAVLFRYDLIRLWVAEGFVEEQQGQLLEDTAEDYYDELIHRNLLEPDDYYVDHDRCKMHDLLRHLACYLSREECFVGDPESLRVSSMSKMRRLTAIPKKDLLVLPSMDNGEFKVRTFQTDKQPWRVDNTFFMKFPYLRVLDLSNSLVQHIPQCIGKLIHLRLLDLNGTEISCLPESISCLINLQILNLQRCKALHSLPLAITQLSKLRRLGLDGTPINQVPVGVRKLEFLNDLEGFPIGGGGDDGKTQDGWKLEELEHLSQLRQLDMIKLERATPYSTDSLLTEKKHLKVLNLSCTERTDEPYSEEDVSNIEKIFEQLIPPQNLEDLYISRFFGRRYPTWLGTTHVSSVMYLLLINCNSCVHLPPLGQLPNLRYLKIYGAVAVTKIGPEFVGCGEDNRRSTDAVVAFPKLEMLLFWDMPNWEEWSFVEEADAEAAEGGEDGFAEIQKGEAPSPGMQLLPRLKKLGLRGCPKLGSLPRQLGQETTSLKQLHIRRARSLKVVEDLPFLSEELLIEGCESLERVSNLPQVGTLRVNCCPGLRRVEGLGSLQQLWLDEDMKELSSLWIPGLQQQCKLLHGEDLDVYDWK</sequence>
<evidence type="ECO:0000256" key="4">
    <source>
        <dbReference type="ARBA" id="ARBA00022741"/>
    </source>
</evidence>
<dbReference type="GO" id="GO:0002758">
    <property type="term" value="P:innate immune response-activating signaling pathway"/>
    <property type="evidence" value="ECO:0007669"/>
    <property type="project" value="UniProtKB-ARBA"/>
</dbReference>
<evidence type="ECO:0000256" key="3">
    <source>
        <dbReference type="ARBA" id="ARBA00022737"/>
    </source>
</evidence>
<accession>A0AAD8SGB1</accession>
<dbReference type="InterPro" id="IPR032675">
    <property type="entry name" value="LRR_dom_sf"/>
</dbReference>
<dbReference type="InterPro" id="IPR041118">
    <property type="entry name" value="Rx_N"/>
</dbReference>
<dbReference type="AlphaFoldDB" id="A0AAD8SGB1"/>
<dbReference type="Gene3D" id="1.10.8.430">
    <property type="entry name" value="Helical domain of apoptotic protease-activating factors"/>
    <property type="match status" value="1"/>
</dbReference>
<evidence type="ECO:0000259" key="9">
    <source>
        <dbReference type="Pfam" id="PF23559"/>
    </source>
</evidence>
<dbReference type="SUPFAM" id="SSF52058">
    <property type="entry name" value="L domain-like"/>
    <property type="match status" value="1"/>
</dbReference>
<dbReference type="InterPro" id="IPR038005">
    <property type="entry name" value="RX-like_CC"/>
</dbReference>
<dbReference type="GO" id="GO:0043531">
    <property type="term" value="F:ADP binding"/>
    <property type="evidence" value="ECO:0007669"/>
    <property type="project" value="InterPro"/>
</dbReference>
<dbReference type="EMBL" id="JAUUTY010000004">
    <property type="protein sequence ID" value="KAK1651636.1"/>
    <property type="molecule type" value="Genomic_DNA"/>
</dbReference>
<protein>
    <submittedName>
        <fullName evidence="11">Uncharacterized protein</fullName>
    </submittedName>
</protein>
<dbReference type="CDD" id="cd14798">
    <property type="entry name" value="RX-CC_like"/>
    <property type="match status" value="1"/>
</dbReference>
<keyword evidence="12" id="KW-1185">Reference proteome</keyword>
<dbReference type="GO" id="GO:0042742">
    <property type="term" value="P:defense response to bacterium"/>
    <property type="evidence" value="ECO:0007669"/>
    <property type="project" value="UniProtKB-ARBA"/>
</dbReference>
<dbReference type="Pfam" id="PF23559">
    <property type="entry name" value="WHD_DRP"/>
    <property type="match status" value="1"/>
</dbReference>
<name>A0AAD8SGB1_LOLMU</name>
<dbReference type="Proteomes" id="UP001231189">
    <property type="component" value="Unassembled WGS sequence"/>
</dbReference>
<comment type="similarity">
    <text evidence="1">Belongs to the disease resistance NB-LRR family.</text>
</comment>
<keyword evidence="5" id="KW-0611">Plant defense</keyword>
<evidence type="ECO:0000256" key="5">
    <source>
        <dbReference type="ARBA" id="ARBA00022821"/>
    </source>
</evidence>
<dbReference type="InterPro" id="IPR055414">
    <property type="entry name" value="LRR_R13L4/SHOC2-like"/>
</dbReference>
<proteinExistence type="inferred from homology"/>
<dbReference type="PANTHER" id="PTHR23155:SF909">
    <property type="entry name" value="OS11G0673900 PROTEIN"/>
    <property type="match status" value="1"/>
</dbReference>
<feature type="domain" description="Disease resistance R13L4/SHOC-2-like LRR" evidence="10">
    <location>
        <begin position="562"/>
        <end position="848"/>
    </location>
</feature>
<dbReference type="PRINTS" id="PR00364">
    <property type="entry name" value="DISEASERSIST"/>
</dbReference>
<dbReference type="InterPro" id="IPR044974">
    <property type="entry name" value="Disease_R_plants"/>
</dbReference>
<evidence type="ECO:0000256" key="1">
    <source>
        <dbReference type="ARBA" id="ARBA00008894"/>
    </source>
</evidence>
<feature type="domain" description="NB-ARC" evidence="7">
    <location>
        <begin position="188"/>
        <end position="338"/>
    </location>
</feature>
<evidence type="ECO:0000259" key="8">
    <source>
        <dbReference type="Pfam" id="PF18052"/>
    </source>
</evidence>
<gene>
    <name evidence="11" type="ORF">QYE76_069441</name>
</gene>